<gene>
    <name evidence="3" type="ORF">E1263_10275</name>
</gene>
<evidence type="ECO:0000256" key="1">
    <source>
        <dbReference type="ARBA" id="ARBA00008791"/>
    </source>
</evidence>
<evidence type="ECO:0000313" key="4">
    <source>
        <dbReference type="Proteomes" id="UP000295124"/>
    </source>
</evidence>
<dbReference type="PRINTS" id="PR01438">
    <property type="entry name" value="UNVRSLSTRESS"/>
</dbReference>
<feature type="domain" description="UspA" evidence="2">
    <location>
        <begin position="225"/>
        <end position="344"/>
    </location>
</feature>
<dbReference type="AlphaFoldDB" id="A0A4R4ZR30"/>
<dbReference type="InterPro" id="IPR006015">
    <property type="entry name" value="Universal_stress_UspA"/>
</dbReference>
<dbReference type="CDD" id="cd00293">
    <property type="entry name" value="USP-like"/>
    <property type="match status" value="1"/>
</dbReference>
<dbReference type="PANTHER" id="PTHR46268">
    <property type="entry name" value="STRESS RESPONSE PROTEIN NHAX"/>
    <property type="match status" value="1"/>
</dbReference>
<reference evidence="3 4" key="1">
    <citation type="submission" date="2019-03" db="EMBL/GenBank/DDBJ databases">
        <title>Draft genome sequences of novel Actinobacteria.</title>
        <authorList>
            <person name="Sahin N."/>
            <person name="Ay H."/>
            <person name="Saygin H."/>
        </authorList>
    </citation>
    <scope>NUCLEOTIDE SEQUENCE [LARGE SCALE GENOMIC DNA]</scope>
    <source>
        <strain evidence="3 4">JCM 13523</strain>
    </source>
</reference>
<accession>A0A4R4ZR30</accession>
<dbReference type="InterPro" id="IPR014729">
    <property type="entry name" value="Rossmann-like_a/b/a_fold"/>
</dbReference>
<dbReference type="EMBL" id="SMKX01000022">
    <property type="protein sequence ID" value="TDD60656.1"/>
    <property type="molecule type" value="Genomic_DNA"/>
</dbReference>
<name>A0A4R4ZR30_9ACTN</name>
<comment type="similarity">
    <text evidence="1">Belongs to the universal stress protein A family.</text>
</comment>
<comment type="caution">
    <text evidence="3">The sequence shown here is derived from an EMBL/GenBank/DDBJ whole genome shotgun (WGS) entry which is preliminary data.</text>
</comment>
<dbReference type="SUPFAM" id="SSF52402">
    <property type="entry name" value="Adenine nucleotide alpha hydrolases-like"/>
    <property type="match status" value="2"/>
</dbReference>
<sequence>MVDTVDPSGSAVCFDRDPWMPIAGRARSHPLRCRKTRRLGTGARCDALPGQDLRPYIDGSTYRDCGGNPSRRRTPMSKTRIVVGVDGSEQAESAIGWAAAEAASTGGSLHLIHAFVWPQFRVPLGPSAFAPGLRAAADQIAETALELAHKLQPDLTAASSVVDGFPLPVLADESHEADLLVIGSREVGSVLSVLVGSTGVGLAAYARCPVVIVRSEQPDLVGNYVVIGYDGSPPSVAAFRFGREYARRHGLTVRVVSVQRPGAAEHEAVPADQLAALTHLVPDGPPVEITQVVGHPAEQLLRLSADAQLVVVGSRGHGGFTGLLLGSVSQAVLHHADCPVCIVH</sequence>
<dbReference type="InterPro" id="IPR006016">
    <property type="entry name" value="UspA"/>
</dbReference>
<organism evidence="3 4">
    <name type="scientific">Kribbella antibiotica</name>
    <dbReference type="NCBI Taxonomy" id="190195"/>
    <lineage>
        <taxon>Bacteria</taxon>
        <taxon>Bacillati</taxon>
        <taxon>Actinomycetota</taxon>
        <taxon>Actinomycetes</taxon>
        <taxon>Propionibacteriales</taxon>
        <taxon>Kribbellaceae</taxon>
        <taxon>Kribbella</taxon>
    </lineage>
</organism>
<proteinExistence type="inferred from homology"/>
<dbReference type="PANTHER" id="PTHR46268:SF6">
    <property type="entry name" value="UNIVERSAL STRESS PROTEIN UP12"/>
    <property type="match status" value="1"/>
</dbReference>
<protein>
    <submittedName>
        <fullName evidence="3">Universal stress protein</fullName>
    </submittedName>
</protein>
<feature type="domain" description="UspA" evidence="2">
    <location>
        <begin position="80"/>
        <end position="214"/>
    </location>
</feature>
<dbReference type="Proteomes" id="UP000295124">
    <property type="component" value="Unassembled WGS sequence"/>
</dbReference>
<dbReference type="Gene3D" id="3.40.50.620">
    <property type="entry name" value="HUPs"/>
    <property type="match status" value="2"/>
</dbReference>
<dbReference type="Pfam" id="PF00582">
    <property type="entry name" value="Usp"/>
    <property type="match status" value="2"/>
</dbReference>
<keyword evidence="4" id="KW-1185">Reference proteome</keyword>
<evidence type="ECO:0000259" key="2">
    <source>
        <dbReference type="Pfam" id="PF00582"/>
    </source>
</evidence>
<evidence type="ECO:0000313" key="3">
    <source>
        <dbReference type="EMBL" id="TDD60656.1"/>
    </source>
</evidence>